<dbReference type="Proteomes" id="UP000176479">
    <property type="component" value="Unassembled WGS sequence"/>
</dbReference>
<dbReference type="CDD" id="cd00515">
    <property type="entry name" value="HAM1"/>
    <property type="match status" value="1"/>
</dbReference>
<proteinExistence type="predicted"/>
<evidence type="ECO:0000313" key="3">
    <source>
        <dbReference type="Proteomes" id="UP000176479"/>
    </source>
</evidence>
<accession>A0A1F6Y175</accession>
<comment type="caution">
    <text evidence="2">The sequence shown here is derived from an EMBL/GenBank/DDBJ whole genome shotgun (WGS) entry which is preliminary data.</text>
</comment>
<evidence type="ECO:0000256" key="1">
    <source>
        <dbReference type="ARBA" id="ARBA00022801"/>
    </source>
</evidence>
<keyword evidence="1" id="KW-0378">Hydrolase</keyword>
<sequence>MKLLIATKNKGKMREMKEFFQADGLEILSLDGFSNVPNIEETGKTFEENALLKAETCFEFFGIPSVADDGGLEIDFLSGEPGVLSRRWPSFAEATEGRPSRKKTDQELINIALEKLRGIPKEKRTARLRTVVTFYDGKNTLSETASIEGYITERQEKECEPGYPFRAIFWVPEFDKLFQDLTHDEHKIINHRRRACLSLAKRIGDLK</sequence>
<dbReference type="Gene3D" id="3.90.950.10">
    <property type="match status" value="1"/>
</dbReference>
<dbReference type="InterPro" id="IPR029001">
    <property type="entry name" value="ITPase-like_fam"/>
</dbReference>
<name>A0A1F6Y175_9BACT</name>
<dbReference type="GO" id="GO:0009143">
    <property type="term" value="P:nucleoside triphosphate catabolic process"/>
    <property type="evidence" value="ECO:0007669"/>
    <property type="project" value="InterPro"/>
</dbReference>
<protein>
    <recommendedName>
        <fullName evidence="4">Non-canonical purine NTP pyrophosphatase</fullName>
    </recommendedName>
</protein>
<organism evidence="2 3">
    <name type="scientific">Candidatus Nomurabacteria bacterium RIFCSPLOWO2_02_FULL_40_10</name>
    <dbReference type="NCBI Taxonomy" id="1801786"/>
    <lineage>
        <taxon>Bacteria</taxon>
        <taxon>Candidatus Nomuraibacteriota</taxon>
    </lineage>
</organism>
<dbReference type="AlphaFoldDB" id="A0A1F6Y175"/>
<reference evidence="2 3" key="1">
    <citation type="journal article" date="2016" name="Nat. Commun.">
        <title>Thousands of microbial genomes shed light on interconnected biogeochemical processes in an aquifer system.</title>
        <authorList>
            <person name="Anantharaman K."/>
            <person name="Brown C.T."/>
            <person name="Hug L.A."/>
            <person name="Sharon I."/>
            <person name="Castelle C.J."/>
            <person name="Probst A.J."/>
            <person name="Thomas B.C."/>
            <person name="Singh A."/>
            <person name="Wilkins M.J."/>
            <person name="Karaoz U."/>
            <person name="Brodie E.L."/>
            <person name="Williams K.H."/>
            <person name="Hubbard S.S."/>
            <person name="Banfield J.F."/>
        </authorList>
    </citation>
    <scope>NUCLEOTIDE SEQUENCE [LARGE SCALE GENOMIC DNA]</scope>
</reference>
<dbReference type="GO" id="GO:0047429">
    <property type="term" value="F:nucleoside triphosphate diphosphatase activity"/>
    <property type="evidence" value="ECO:0007669"/>
    <property type="project" value="InterPro"/>
</dbReference>
<gene>
    <name evidence="2" type="ORF">A3H53_04025</name>
</gene>
<dbReference type="EMBL" id="MFVK01000001">
    <property type="protein sequence ID" value="OGJ00095.1"/>
    <property type="molecule type" value="Genomic_DNA"/>
</dbReference>
<evidence type="ECO:0000313" key="2">
    <source>
        <dbReference type="EMBL" id="OGJ00095.1"/>
    </source>
</evidence>
<dbReference type="SUPFAM" id="SSF52972">
    <property type="entry name" value="ITPase-like"/>
    <property type="match status" value="1"/>
</dbReference>
<dbReference type="Pfam" id="PF01725">
    <property type="entry name" value="Ham1p_like"/>
    <property type="match status" value="1"/>
</dbReference>
<evidence type="ECO:0008006" key="4">
    <source>
        <dbReference type="Google" id="ProtNLM"/>
    </source>
</evidence>
<dbReference type="InterPro" id="IPR002637">
    <property type="entry name" value="RdgB/HAM1"/>
</dbReference>